<gene>
    <name evidence="2" type="ORF">ACFQNF_07230</name>
</gene>
<dbReference type="Proteomes" id="UP001596473">
    <property type="component" value="Unassembled WGS sequence"/>
</dbReference>
<keyword evidence="3" id="KW-1185">Reference proteome</keyword>
<dbReference type="InterPro" id="IPR010982">
    <property type="entry name" value="Lambda_DNA-bd_dom_sf"/>
</dbReference>
<dbReference type="RefSeq" id="WP_380187282.1">
    <property type="nucleotide sequence ID" value="NZ_JBHTBQ010000012.1"/>
</dbReference>
<dbReference type="EMBL" id="JBHTBQ010000012">
    <property type="protein sequence ID" value="MFC7419671.1"/>
    <property type="molecule type" value="Genomic_DNA"/>
</dbReference>
<dbReference type="SMART" id="SM00530">
    <property type="entry name" value="HTH_XRE"/>
    <property type="match status" value="1"/>
</dbReference>
<sequence>MLTHAELKQRALAKPEVKDAYDTLADEYGLARELLHARTVAGLTQAEVAEKMHTKAPAIARLEGGGKHSPSIETLRKYALAVGCRLEVRLVPDS</sequence>
<name>A0ABW2QVB7_9NEIS</name>
<dbReference type="PROSITE" id="PS50943">
    <property type="entry name" value="HTH_CROC1"/>
    <property type="match status" value="1"/>
</dbReference>
<evidence type="ECO:0000313" key="2">
    <source>
        <dbReference type="EMBL" id="MFC7419671.1"/>
    </source>
</evidence>
<evidence type="ECO:0000259" key="1">
    <source>
        <dbReference type="PROSITE" id="PS50943"/>
    </source>
</evidence>
<dbReference type="InterPro" id="IPR001387">
    <property type="entry name" value="Cro/C1-type_HTH"/>
</dbReference>
<dbReference type="CDD" id="cd00093">
    <property type="entry name" value="HTH_XRE"/>
    <property type="match status" value="1"/>
</dbReference>
<organism evidence="2 3">
    <name type="scientific">Iodobacter arcticus</name>
    <dbReference type="NCBI Taxonomy" id="590593"/>
    <lineage>
        <taxon>Bacteria</taxon>
        <taxon>Pseudomonadati</taxon>
        <taxon>Pseudomonadota</taxon>
        <taxon>Betaproteobacteria</taxon>
        <taxon>Neisseriales</taxon>
        <taxon>Chitinibacteraceae</taxon>
        <taxon>Iodobacter</taxon>
    </lineage>
</organism>
<comment type="caution">
    <text evidence="2">The sequence shown here is derived from an EMBL/GenBank/DDBJ whole genome shotgun (WGS) entry which is preliminary data.</text>
</comment>
<feature type="domain" description="HTH cro/C1-type" evidence="1">
    <location>
        <begin position="34"/>
        <end position="89"/>
    </location>
</feature>
<evidence type="ECO:0000313" key="3">
    <source>
        <dbReference type="Proteomes" id="UP001596473"/>
    </source>
</evidence>
<reference evidence="3" key="1">
    <citation type="journal article" date="2019" name="Int. J. Syst. Evol. Microbiol.">
        <title>The Global Catalogue of Microorganisms (GCM) 10K type strain sequencing project: providing services to taxonomists for standard genome sequencing and annotation.</title>
        <authorList>
            <consortium name="The Broad Institute Genomics Platform"/>
            <consortium name="The Broad Institute Genome Sequencing Center for Infectious Disease"/>
            <person name="Wu L."/>
            <person name="Ma J."/>
        </authorList>
    </citation>
    <scope>NUCLEOTIDE SEQUENCE [LARGE SCALE GENOMIC DNA]</scope>
    <source>
        <strain evidence="3">CCUG 62945</strain>
    </source>
</reference>
<accession>A0ABW2QVB7</accession>
<dbReference type="Pfam" id="PF01381">
    <property type="entry name" value="HTH_3"/>
    <property type="match status" value="1"/>
</dbReference>
<protein>
    <submittedName>
        <fullName evidence="2">Helix-turn-helix domain-containing protein</fullName>
    </submittedName>
</protein>
<proteinExistence type="predicted"/>
<dbReference type="SUPFAM" id="SSF47413">
    <property type="entry name" value="lambda repressor-like DNA-binding domains"/>
    <property type="match status" value="1"/>
</dbReference>
<dbReference type="Gene3D" id="1.10.260.40">
    <property type="entry name" value="lambda repressor-like DNA-binding domains"/>
    <property type="match status" value="1"/>
</dbReference>